<name>A0ACB0JQW5_TRIPR</name>
<comment type="caution">
    <text evidence="1">The sequence shown here is derived from an EMBL/GenBank/DDBJ whole genome shotgun (WGS) entry which is preliminary data.</text>
</comment>
<gene>
    <name evidence="1" type="ORF">MILVUS5_LOCUS15915</name>
</gene>
<sequence length="116" mass="13306">MVMICSAVIWSIWRHQNRMIFDNGVYDITENTILINNPLSRLDSFVFKYIWKSGVPSKVSALSWQVLLDRVPTRANLSRRDVIRVDEAAFPMCDVVLESSQHLFYIAGLLLIFGTA</sequence>
<organism evidence="1 2">
    <name type="scientific">Trifolium pratense</name>
    <name type="common">Red clover</name>
    <dbReference type="NCBI Taxonomy" id="57577"/>
    <lineage>
        <taxon>Eukaryota</taxon>
        <taxon>Viridiplantae</taxon>
        <taxon>Streptophyta</taxon>
        <taxon>Embryophyta</taxon>
        <taxon>Tracheophyta</taxon>
        <taxon>Spermatophyta</taxon>
        <taxon>Magnoliopsida</taxon>
        <taxon>eudicotyledons</taxon>
        <taxon>Gunneridae</taxon>
        <taxon>Pentapetalae</taxon>
        <taxon>rosids</taxon>
        <taxon>fabids</taxon>
        <taxon>Fabales</taxon>
        <taxon>Fabaceae</taxon>
        <taxon>Papilionoideae</taxon>
        <taxon>50 kb inversion clade</taxon>
        <taxon>NPAAA clade</taxon>
        <taxon>Hologalegina</taxon>
        <taxon>IRL clade</taxon>
        <taxon>Trifolieae</taxon>
        <taxon>Trifolium</taxon>
    </lineage>
</organism>
<dbReference type="Proteomes" id="UP001177021">
    <property type="component" value="Unassembled WGS sequence"/>
</dbReference>
<evidence type="ECO:0000313" key="2">
    <source>
        <dbReference type="Proteomes" id="UP001177021"/>
    </source>
</evidence>
<keyword evidence="2" id="KW-1185">Reference proteome</keyword>
<accession>A0ACB0JQW5</accession>
<proteinExistence type="predicted"/>
<evidence type="ECO:0000313" key="1">
    <source>
        <dbReference type="EMBL" id="CAJ2647375.1"/>
    </source>
</evidence>
<protein>
    <submittedName>
        <fullName evidence="1">Uncharacterized protein</fullName>
    </submittedName>
</protein>
<dbReference type="EMBL" id="CASHSV030000109">
    <property type="protein sequence ID" value="CAJ2647375.1"/>
    <property type="molecule type" value="Genomic_DNA"/>
</dbReference>
<reference evidence="1" key="1">
    <citation type="submission" date="2023-10" db="EMBL/GenBank/DDBJ databases">
        <authorList>
            <person name="Rodriguez Cubillos JULIANA M."/>
            <person name="De Vega J."/>
        </authorList>
    </citation>
    <scope>NUCLEOTIDE SEQUENCE</scope>
</reference>